<evidence type="ECO:0000313" key="2">
    <source>
        <dbReference type="EMBL" id="QWG04733.1"/>
    </source>
</evidence>
<sequence>MTKKLIGTILLAAGVSLTSLADNPITKKNKVRKGYKTTTVQKTQKSISTNEDVAVVRKNRKGAYHIQNHAGVNTLAEAQGVNAGKTVDQTTAKYPYMKWSK</sequence>
<name>A0AAX1NF89_9BACT</name>
<feature type="signal peptide" evidence="1">
    <location>
        <begin position="1"/>
        <end position="21"/>
    </location>
</feature>
<feature type="chain" id="PRO_5043410206" evidence="1">
    <location>
        <begin position="22"/>
        <end position="101"/>
    </location>
</feature>
<evidence type="ECO:0000313" key="3">
    <source>
        <dbReference type="Proteomes" id="UP000678679"/>
    </source>
</evidence>
<keyword evidence="1" id="KW-0732">Signal</keyword>
<keyword evidence="3" id="KW-1185">Reference proteome</keyword>
<gene>
    <name evidence="2" type="ORF">KMW28_27940</name>
</gene>
<organism evidence="2 3">
    <name type="scientific">Flammeovirga yaeyamensis</name>
    <dbReference type="NCBI Taxonomy" id="367791"/>
    <lineage>
        <taxon>Bacteria</taxon>
        <taxon>Pseudomonadati</taxon>
        <taxon>Bacteroidota</taxon>
        <taxon>Cytophagia</taxon>
        <taxon>Cytophagales</taxon>
        <taxon>Flammeovirgaceae</taxon>
        <taxon>Flammeovirga</taxon>
    </lineage>
</organism>
<evidence type="ECO:0000256" key="1">
    <source>
        <dbReference type="SAM" id="SignalP"/>
    </source>
</evidence>
<dbReference type="Proteomes" id="UP000678679">
    <property type="component" value="Chromosome 2"/>
</dbReference>
<proteinExistence type="predicted"/>
<protein>
    <submittedName>
        <fullName evidence="2">Uncharacterized protein</fullName>
    </submittedName>
</protein>
<dbReference type="KEGG" id="fya:KMW28_27940"/>
<reference evidence="2 3" key="1">
    <citation type="submission" date="2021-05" db="EMBL/GenBank/DDBJ databases">
        <title>Comparative genomic studies on the polysaccharide-degrading batcterial strains of the Flammeovirga genus.</title>
        <authorList>
            <person name="Zewei F."/>
            <person name="Zheng Z."/>
            <person name="Yu L."/>
            <person name="Ruyue G."/>
            <person name="Yanhong M."/>
            <person name="Yuanyuan C."/>
            <person name="Jingyan G."/>
            <person name="Wenjun H."/>
        </authorList>
    </citation>
    <scope>NUCLEOTIDE SEQUENCE [LARGE SCALE GENOMIC DNA]</scope>
    <source>
        <strain evidence="2 3">NBRC:100898</strain>
    </source>
</reference>
<dbReference type="EMBL" id="CP076133">
    <property type="protein sequence ID" value="QWG04733.1"/>
    <property type="molecule type" value="Genomic_DNA"/>
</dbReference>
<dbReference type="RefSeq" id="WP_066215674.1">
    <property type="nucleotide sequence ID" value="NZ_CP076133.1"/>
</dbReference>
<accession>A0AAX1NF89</accession>
<dbReference type="AlphaFoldDB" id="A0AAX1NF89"/>